<dbReference type="Pfam" id="PF01880">
    <property type="entry name" value="Desulfoferrodox"/>
    <property type="match status" value="1"/>
</dbReference>
<reference evidence="7 8" key="1">
    <citation type="submission" date="2016-10" db="EMBL/GenBank/DDBJ databases">
        <title>Complete genome of the TMA-utilizing, human hosted archaeon Methanomethylophilus alvus Gen. nov, sp. nov., strain Mx-05, derived from a pure culture.</title>
        <authorList>
            <person name="Brugere J.-F."/>
            <person name="Ben Hania W."/>
            <person name="Chaudhary P.P."/>
            <person name="Gaci N."/>
            <person name="Borrel G."/>
            <person name="Cao Van Tuat L."/>
            <person name="Fardeau M.-L."/>
            <person name="Harris H.M.B."/>
            <person name="O'Toole P.W."/>
            <person name="Ollivier B."/>
        </authorList>
    </citation>
    <scope>NUCLEOTIDE SEQUENCE [LARGE SCALE GENOMIC DNA]</scope>
    <source>
        <strain evidence="7 8">Mx-05</strain>
    </source>
</reference>
<organism evidence="7 8">
    <name type="scientific">Methanomethylophilus alvi</name>
    <dbReference type="NCBI Taxonomy" id="1291540"/>
    <lineage>
        <taxon>Archaea</taxon>
        <taxon>Methanobacteriati</taxon>
        <taxon>Thermoplasmatota</taxon>
        <taxon>Thermoplasmata</taxon>
        <taxon>Methanomassiliicoccales</taxon>
        <taxon>Methanomethylophilaceae</taxon>
        <taxon>Methanomethylophilus</taxon>
    </lineage>
</organism>
<dbReference type="InterPro" id="IPR002742">
    <property type="entry name" value="Desulfoferrodoxin_Fe-bd_dom"/>
</dbReference>
<proteinExistence type="inferred from homology"/>
<dbReference type="GO" id="GO:0005506">
    <property type="term" value="F:iron ion binding"/>
    <property type="evidence" value="ECO:0007669"/>
    <property type="project" value="InterPro"/>
</dbReference>
<evidence type="ECO:0000256" key="2">
    <source>
        <dbReference type="ARBA" id="ARBA00022448"/>
    </source>
</evidence>
<accession>A0A3G3IG94</accession>
<dbReference type="Gene3D" id="2.60.40.730">
    <property type="entry name" value="SOR catalytic domain"/>
    <property type="match status" value="1"/>
</dbReference>
<dbReference type="SUPFAM" id="SSF49367">
    <property type="entry name" value="Superoxide reductase-like"/>
    <property type="match status" value="1"/>
</dbReference>
<protein>
    <submittedName>
        <fullName evidence="7">Desulfoferrodoxin</fullName>
    </submittedName>
</protein>
<dbReference type="GeneID" id="41321376"/>
<evidence type="ECO:0000313" key="7">
    <source>
        <dbReference type="EMBL" id="AYQ54749.1"/>
    </source>
</evidence>
<dbReference type="InterPro" id="IPR051233">
    <property type="entry name" value="Desulfoferrodoxin_SOR"/>
</dbReference>
<dbReference type="AlphaFoldDB" id="A0A3G3IG94"/>
<keyword evidence="5" id="KW-0408">Iron</keyword>
<dbReference type="PANTHER" id="PTHR36541">
    <property type="entry name" value="SUPEROXIDE REDUCTASE-RELATED"/>
    <property type="match status" value="1"/>
</dbReference>
<evidence type="ECO:0000259" key="6">
    <source>
        <dbReference type="Pfam" id="PF01880"/>
    </source>
</evidence>
<dbReference type="InterPro" id="IPR036073">
    <property type="entry name" value="Desulfoferrodoxin_Fe-bd_dom_sf"/>
</dbReference>
<comment type="similarity">
    <text evidence="1">Belongs to the desulfoferrodoxin family.</text>
</comment>
<sequence length="128" mass="14286">MAGKIEFYKCAKCGEIIEKDYAAGCDCTPVCCGEPMVKLEAQTADPDENKHVPYIEKVDGGVLVKVGKSAAHPMEPDHYIVFIEICADGILMRKYLKPGDKPEAFFKTDAKKVIAWELCNKHGIWTYQ</sequence>
<evidence type="ECO:0000313" key="8">
    <source>
        <dbReference type="Proteomes" id="UP000273278"/>
    </source>
</evidence>
<keyword evidence="3" id="KW-0479">Metal-binding</keyword>
<evidence type="ECO:0000256" key="4">
    <source>
        <dbReference type="ARBA" id="ARBA00022982"/>
    </source>
</evidence>
<dbReference type="OMA" id="RAYCNLH"/>
<dbReference type="RefSeq" id="WP_015504472.1">
    <property type="nucleotide sequence ID" value="NZ_CAYARO010000009.1"/>
</dbReference>
<dbReference type="EMBL" id="CP017686">
    <property type="protein sequence ID" value="AYQ54749.1"/>
    <property type="molecule type" value="Genomic_DNA"/>
</dbReference>
<keyword evidence="4" id="KW-0249">Electron transport</keyword>
<dbReference type="SUPFAM" id="SSF57802">
    <property type="entry name" value="Rubredoxin-like"/>
    <property type="match status" value="1"/>
</dbReference>
<dbReference type="PANTHER" id="PTHR36541:SF1">
    <property type="entry name" value="SUPEROXIDE REDUCTASE-RELATED"/>
    <property type="match status" value="1"/>
</dbReference>
<dbReference type="NCBIfam" id="TIGR00332">
    <property type="entry name" value="neela_ferrous"/>
    <property type="match status" value="1"/>
</dbReference>
<evidence type="ECO:0000256" key="3">
    <source>
        <dbReference type="ARBA" id="ARBA00022723"/>
    </source>
</evidence>
<gene>
    <name evidence="7" type="ORF">BKD89_02870</name>
</gene>
<dbReference type="GO" id="GO:0016491">
    <property type="term" value="F:oxidoreductase activity"/>
    <property type="evidence" value="ECO:0007669"/>
    <property type="project" value="InterPro"/>
</dbReference>
<name>A0A3G3IG94_9ARCH</name>
<dbReference type="Proteomes" id="UP000273278">
    <property type="component" value="Chromosome"/>
</dbReference>
<evidence type="ECO:0000256" key="5">
    <source>
        <dbReference type="ARBA" id="ARBA00023004"/>
    </source>
</evidence>
<evidence type="ECO:0000256" key="1">
    <source>
        <dbReference type="ARBA" id="ARBA00005941"/>
    </source>
</evidence>
<feature type="domain" description="Desulfoferrodoxin ferrous iron-binding" evidence="6">
    <location>
        <begin position="44"/>
        <end position="127"/>
    </location>
</feature>
<keyword evidence="2" id="KW-0813">Transport</keyword>